<feature type="transmembrane region" description="Helical" evidence="1">
    <location>
        <begin position="109"/>
        <end position="132"/>
    </location>
</feature>
<gene>
    <name evidence="2" type="ORF">I6N96_14570</name>
</gene>
<feature type="transmembrane region" description="Helical" evidence="1">
    <location>
        <begin position="138"/>
        <end position="156"/>
    </location>
</feature>
<dbReference type="EMBL" id="JAEDXU010000008">
    <property type="protein sequence ID" value="MBP1047507.1"/>
    <property type="molecule type" value="Genomic_DNA"/>
</dbReference>
<sequence>MKNKIGSYIKNNYIALLASFILPITILVIVYAMNGIYFGSEQTLLASDSFSQYSNFHASFNNVLHGEQNIFYTWYGSLGLNYWSFSAYYLNSLFTPLVFFFDNSAMPDALYVITLVKFGAIGLSFCVFATQTFKKMSWWQYISFSVAYALMGYTVAYSPVIMWLDAFVYLPWIILGINRLLKGKSPQVLFWSYLLLFLSNFYMAFIVGLFSFLFYLVQLFIDWKQHKKSIRSYLIAALSAGGASMLTILPTIMDLKNNGESLETVMDFFTKDTGIWDFIVKNMVGTYDTSKYESAPFVYIGLIPLIFCCFYFVSKKFSLRSKIGYGFLLLLVVASVYIEPLNLLWHGLHAPNMFLFRFSFLASFIVILLGCYGFEAYETEDRNKLFNICLSLGGLFIAAILFSNPKRYNYITNETLYVTIGLLVTYLIFLSVYKTKGRLEKIAPILLLTLMLVEVFFNTKGMVAGIRSDWGYPKREYYTEPYLDIEQLVDGTKAENDSLYRLENLDEVSFNDSFNYGYSGVTMFSSIRNRHSSAYLNGLGYRSLGTNLNISYANNTLLMDALLGIKYNISKEEPMKFGFQKIGESGAYSLYENQYALPLGMLTDKEIFGTDAVKNQVDLFTHLSGVKDIGIKIIEPRQVALENTTVTSSGKEQVYTEISPTRPQTITWSVYVPAKQQAYISLYPTDMSYMFESSVETTVNGVTRESKISSTGQYYNLGYYEEGTTVQVTASFTGAGMVKIYKPDILLIDTVDFEKAVEAIQEKGVSFQTTGRTASATVDLEEDQVIFTTIPYDAGWSAYIDGKKVTMPTFKKAFLTLEVPAGKHEIQFVFLPQGFKIGAVLFASCLVVFQGFAWYERRKKKSEGLVNE</sequence>
<feature type="transmembrane region" description="Helical" evidence="1">
    <location>
        <begin position="12"/>
        <end position="33"/>
    </location>
</feature>
<feature type="transmembrane region" description="Helical" evidence="1">
    <location>
        <begin position="233"/>
        <end position="253"/>
    </location>
</feature>
<keyword evidence="1" id="KW-1133">Transmembrane helix</keyword>
<dbReference type="Proteomes" id="UP000673375">
    <property type="component" value="Unassembled WGS sequence"/>
</dbReference>
<dbReference type="PANTHER" id="PTHR38454">
    <property type="entry name" value="INTEGRAL MEMBRANE PROTEIN-RELATED"/>
    <property type="match status" value="1"/>
</dbReference>
<dbReference type="InterPro" id="IPR018580">
    <property type="entry name" value="Uncharacterised_YfhO"/>
</dbReference>
<evidence type="ECO:0000313" key="3">
    <source>
        <dbReference type="Proteomes" id="UP000673375"/>
    </source>
</evidence>
<dbReference type="RefSeq" id="WP_209558289.1">
    <property type="nucleotide sequence ID" value="NZ_JAEDXU010000008.1"/>
</dbReference>
<dbReference type="Pfam" id="PF09586">
    <property type="entry name" value="YfhO"/>
    <property type="match status" value="1"/>
</dbReference>
<feature type="transmembrane region" description="Helical" evidence="1">
    <location>
        <begin position="445"/>
        <end position="466"/>
    </location>
</feature>
<accession>A0ABS4CLM4</accession>
<feature type="transmembrane region" description="Helical" evidence="1">
    <location>
        <begin position="354"/>
        <end position="373"/>
    </location>
</feature>
<feature type="transmembrane region" description="Helical" evidence="1">
    <location>
        <begin position="415"/>
        <end position="433"/>
    </location>
</feature>
<keyword evidence="1" id="KW-0812">Transmembrane</keyword>
<comment type="caution">
    <text evidence="2">The sequence shown here is derived from an EMBL/GenBank/DDBJ whole genome shotgun (WGS) entry which is preliminary data.</text>
</comment>
<protein>
    <submittedName>
        <fullName evidence="2">YfhO family protein</fullName>
    </submittedName>
</protein>
<evidence type="ECO:0000256" key="1">
    <source>
        <dbReference type="SAM" id="Phobius"/>
    </source>
</evidence>
<name>A0ABS4CLM4_9ENTE</name>
<keyword evidence="1" id="KW-0472">Membrane</keyword>
<organism evidence="2 3">
    <name type="scientific">Enterococcus larvae</name>
    <dbReference type="NCBI Taxonomy" id="2794352"/>
    <lineage>
        <taxon>Bacteria</taxon>
        <taxon>Bacillati</taxon>
        <taxon>Bacillota</taxon>
        <taxon>Bacilli</taxon>
        <taxon>Lactobacillales</taxon>
        <taxon>Enterococcaceae</taxon>
        <taxon>Enterococcus</taxon>
    </lineage>
</organism>
<feature type="transmembrane region" description="Helical" evidence="1">
    <location>
        <begin position="201"/>
        <end position="221"/>
    </location>
</feature>
<reference evidence="2 3" key="1">
    <citation type="submission" date="2020-12" db="EMBL/GenBank/DDBJ databases">
        <title>Vagococcus allomyrinae sp. nov. and Enterococcus lavae sp. nov., isolated from the larvae of Allomyrina dichotoma.</title>
        <authorList>
            <person name="Lee S.D."/>
        </authorList>
    </citation>
    <scope>NUCLEOTIDE SEQUENCE [LARGE SCALE GENOMIC DNA]</scope>
    <source>
        <strain evidence="2 3">BWM-S5</strain>
    </source>
</reference>
<keyword evidence="3" id="KW-1185">Reference proteome</keyword>
<feature type="transmembrane region" description="Helical" evidence="1">
    <location>
        <begin position="325"/>
        <end position="348"/>
    </location>
</feature>
<proteinExistence type="predicted"/>
<feature type="transmembrane region" description="Helical" evidence="1">
    <location>
        <begin position="837"/>
        <end position="855"/>
    </location>
</feature>
<feature type="transmembrane region" description="Helical" evidence="1">
    <location>
        <begin position="296"/>
        <end position="313"/>
    </location>
</feature>
<evidence type="ECO:0000313" key="2">
    <source>
        <dbReference type="EMBL" id="MBP1047507.1"/>
    </source>
</evidence>
<feature type="transmembrane region" description="Helical" evidence="1">
    <location>
        <begin position="385"/>
        <end position="403"/>
    </location>
</feature>
<dbReference type="PANTHER" id="PTHR38454:SF1">
    <property type="entry name" value="INTEGRAL MEMBRANE PROTEIN"/>
    <property type="match status" value="1"/>
</dbReference>